<dbReference type="AlphaFoldDB" id="A0AAE1A4Q2"/>
<dbReference type="EMBL" id="JAWDGP010002700">
    <property type="protein sequence ID" value="KAK3780606.1"/>
    <property type="molecule type" value="Genomic_DNA"/>
</dbReference>
<sequence>MSYDCACDLANVGCVVGRFVGGFHLAPRAKNDKIYLSYKQNGIDRRFQRDSIHSEAMVVERTYDIVCDTHVPVKEFSLYGTGVLSLCSLYISGGMKEQVLSWISSRAVNGKLDIPDNETSPTETCSQTKRRCPVWWRLTFLQRVDVFMFRIYNRIDRKKTFLVV</sequence>
<protein>
    <submittedName>
        <fullName evidence="1">Uncharacterized protein</fullName>
    </submittedName>
</protein>
<organism evidence="1 2">
    <name type="scientific">Elysia crispata</name>
    <name type="common">lettuce slug</name>
    <dbReference type="NCBI Taxonomy" id="231223"/>
    <lineage>
        <taxon>Eukaryota</taxon>
        <taxon>Metazoa</taxon>
        <taxon>Spiralia</taxon>
        <taxon>Lophotrochozoa</taxon>
        <taxon>Mollusca</taxon>
        <taxon>Gastropoda</taxon>
        <taxon>Heterobranchia</taxon>
        <taxon>Euthyneura</taxon>
        <taxon>Panpulmonata</taxon>
        <taxon>Sacoglossa</taxon>
        <taxon>Placobranchoidea</taxon>
        <taxon>Plakobranchidae</taxon>
        <taxon>Elysia</taxon>
    </lineage>
</organism>
<evidence type="ECO:0000313" key="1">
    <source>
        <dbReference type="EMBL" id="KAK3780606.1"/>
    </source>
</evidence>
<reference evidence="1" key="1">
    <citation type="journal article" date="2023" name="G3 (Bethesda)">
        <title>A reference genome for the long-term kleptoplast-retaining sea slug Elysia crispata morphotype clarki.</title>
        <authorList>
            <person name="Eastman K.E."/>
            <person name="Pendleton A.L."/>
            <person name="Shaikh M.A."/>
            <person name="Suttiyut T."/>
            <person name="Ogas R."/>
            <person name="Tomko P."/>
            <person name="Gavelis G."/>
            <person name="Widhalm J.R."/>
            <person name="Wisecaver J.H."/>
        </authorList>
    </citation>
    <scope>NUCLEOTIDE SEQUENCE</scope>
    <source>
        <strain evidence="1">ECLA1</strain>
    </source>
</reference>
<dbReference type="Proteomes" id="UP001283361">
    <property type="component" value="Unassembled WGS sequence"/>
</dbReference>
<name>A0AAE1A4Q2_9GAST</name>
<proteinExistence type="predicted"/>
<evidence type="ECO:0000313" key="2">
    <source>
        <dbReference type="Proteomes" id="UP001283361"/>
    </source>
</evidence>
<gene>
    <name evidence="1" type="ORF">RRG08_035513</name>
</gene>
<accession>A0AAE1A4Q2</accession>
<comment type="caution">
    <text evidence="1">The sequence shown here is derived from an EMBL/GenBank/DDBJ whole genome shotgun (WGS) entry which is preliminary data.</text>
</comment>
<keyword evidence="2" id="KW-1185">Reference proteome</keyword>